<accession>A0A087SCH0</accession>
<name>A0A087SCH0_AUXPR</name>
<evidence type="ECO:0000313" key="3">
    <source>
        <dbReference type="Proteomes" id="UP000028924"/>
    </source>
</evidence>
<evidence type="ECO:0000256" key="1">
    <source>
        <dbReference type="SAM" id="MobiDB-lite"/>
    </source>
</evidence>
<organism evidence="2 3">
    <name type="scientific">Auxenochlorella protothecoides</name>
    <name type="common">Green microalga</name>
    <name type="synonym">Chlorella protothecoides</name>
    <dbReference type="NCBI Taxonomy" id="3075"/>
    <lineage>
        <taxon>Eukaryota</taxon>
        <taxon>Viridiplantae</taxon>
        <taxon>Chlorophyta</taxon>
        <taxon>core chlorophytes</taxon>
        <taxon>Trebouxiophyceae</taxon>
        <taxon>Chlorellales</taxon>
        <taxon>Chlorellaceae</taxon>
        <taxon>Auxenochlorella</taxon>
    </lineage>
</organism>
<feature type="compositionally biased region" description="Polar residues" evidence="1">
    <location>
        <begin position="1"/>
        <end position="12"/>
    </location>
</feature>
<dbReference type="Proteomes" id="UP000028924">
    <property type="component" value="Unassembled WGS sequence"/>
</dbReference>
<dbReference type="RefSeq" id="XP_011396294.1">
    <property type="nucleotide sequence ID" value="XM_011397992.1"/>
</dbReference>
<evidence type="ECO:0000313" key="2">
    <source>
        <dbReference type="EMBL" id="KFM23424.1"/>
    </source>
</evidence>
<dbReference type="AlphaFoldDB" id="A0A087SCH0"/>
<feature type="region of interest" description="Disordered" evidence="1">
    <location>
        <begin position="1"/>
        <end position="33"/>
    </location>
</feature>
<keyword evidence="3" id="KW-1185">Reference proteome</keyword>
<gene>
    <name evidence="2" type="ORF">F751_1120</name>
</gene>
<dbReference type="KEGG" id="apro:F751_1120"/>
<sequence>MLQAGSTGTVPCTPSLKGGRPNASGLKSSREASVVMPWRPKVRAFRAALPVSTCREVG</sequence>
<protein>
    <submittedName>
        <fullName evidence="2">Uncharacterized protein</fullName>
    </submittedName>
</protein>
<dbReference type="EMBL" id="KL662090">
    <property type="protein sequence ID" value="KFM23424.1"/>
    <property type="molecule type" value="Genomic_DNA"/>
</dbReference>
<proteinExistence type="predicted"/>
<reference evidence="2 3" key="1">
    <citation type="journal article" date="2014" name="BMC Genomics">
        <title>Oil accumulation mechanisms of the oleaginous microalga Chlorella protothecoides revealed through its genome, transcriptomes, and proteomes.</title>
        <authorList>
            <person name="Gao C."/>
            <person name="Wang Y."/>
            <person name="Shen Y."/>
            <person name="Yan D."/>
            <person name="He X."/>
            <person name="Dai J."/>
            <person name="Wu Q."/>
        </authorList>
    </citation>
    <scope>NUCLEOTIDE SEQUENCE [LARGE SCALE GENOMIC DNA]</scope>
    <source>
        <strain evidence="2 3">0710</strain>
    </source>
</reference>
<dbReference type="GeneID" id="23612511"/>